<evidence type="ECO:0000313" key="2">
    <source>
        <dbReference type="EMBL" id="QHS87817.1"/>
    </source>
</evidence>
<protein>
    <submittedName>
        <fullName evidence="2">Uncharacterized protein</fullName>
    </submittedName>
</protein>
<dbReference type="AlphaFoldDB" id="A0A6C0B6H9"/>
<proteinExistence type="predicted"/>
<keyword evidence="1" id="KW-1133">Transmembrane helix</keyword>
<name>A0A6C0B6H9_9ZZZZ</name>
<evidence type="ECO:0000256" key="1">
    <source>
        <dbReference type="SAM" id="Phobius"/>
    </source>
</evidence>
<dbReference type="EMBL" id="MN739088">
    <property type="protein sequence ID" value="QHS87817.1"/>
    <property type="molecule type" value="Genomic_DNA"/>
</dbReference>
<feature type="transmembrane region" description="Helical" evidence="1">
    <location>
        <begin position="277"/>
        <end position="300"/>
    </location>
</feature>
<sequence>MKEKRIIKLYNELHLGDQLFNVIFFNINKNYIEENNIFIEYYCGKQYHQQVSEFNLSKNVSILEYIPGNDSGFNLWIGSTEFEVNWYNKKTEYMDVFLVNFYNEFLKKQNLPISFEKLEYKDPDIQRRYEDLDIKYNSKYSNLDFLIINSTPLSNQYVKDITKWNNFITKMNLKYNIVTSEKVNGVKCTCDDKLTVKDIQSISAHSKKIIVISSGVIPALFNTDTLNNVETIYSFSHVDKYSHPKFVNKEDIDELYVLINNEESFQNMELFSNDSSLFIFLIFLLVCSLYYNNNILNYYYRLKKYIVRPVKRKI</sequence>
<accession>A0A6C0B6H9</accession>
<keyword evidence="1" id="KW-0472">Membrane</keyword>
<reference evidence="2" key="1">
    <citation type="journal article" date="2020" name="Nature">
        <title>Giant virus diversity and host interactions through global metagenomics.</title>
        <authorList>
            <person name="Schulz F."/>
            <person name="Roux S."/>
            <person name="Paez-Espino D."/>
            <person name="Jungbluth S."/>
            <person name="Walsh D.A."/>
            <person name="Denef V.J."/>
            <person name="McMahon K.D."/>
            <person name="Konstantinidis K.T."/>
            <person name="Eloe-Fadrosh E.A."/>
            <person name="Kyrpides N.C."/>
            <person name="Woyke T."/>
        </authorList>
    </citation>
    <scope>NUCLEOTIDE SEQUENCE</scope>
    <source>
        <strain evidence="2">GVMAG-M-3300010158-13</strain>
    </source>
</reference>
<organism evidence="2">
    <name type="scientific">viral metagenome</name>
    <dbReference type="NCBI Taxonomy" id="1070528"/>
    <lineage>
        <taxon>unclassified sequences</taxon>
        <taxon>metagenomes</taxon>
        <taxon>organismal metagenomes</taxon>
    </lineage>
</organism>
<keyword evidence="1" id="KW-0812">Transmembrane</keyword>